<proteinExistence type="predicted"/>
<dbReference type="AlphaFoldDB" id="A0AAN9AQH8"/>
<organism evidence="9 10">
    <name type="scientific">Littorina saxatilis</name>
    <dbReference type="NCBI Taxonomy" id="31220"/>
    <lineage>
        <taxon>Eukaryota</taxon>
        <taxon>Metazoa</taxon>
        <taxon>Spiralia</taxon>
        <taxon>Lophotrochozoa</taxon>
        <taxon>Mollusca</taxon>
        <taxon>Gastropoda</taxon>
        <taxon>Caenogastropoda</taxon>
        <taxon>Littorinimorpha</taxon>
        <taxon>Littorinoidea</taxon>
        <taxon>Littorinidae</taxon>
        <taxon>Littorina</taxon>
    </lineage>
</organism>
<comment type="caution">
    <text evidence="9">The sequence shown here is derived from an EMBL/GenBank/DDBJ whole genome shotgun (WGS) entry which is preliminary data.</text>
</comment>
<keyword evidence="6" id="KW-1133">Transmembrane helix</keyword>
<dbReference type="PANTHER" id="PTHR45779:SF5">
    <property type="entry name" value="PEPTIDYLPROLYL ISOMERASE"/>
    <property type="match status" value="1"/>
</dbReference>
<evidence type="ECO:0000256" key="6">
    <source>
        <dbReference type="SAM" id="Phobius"/>
    </source>
</evidence>
<dbReference type="Pfam" id="PF00254">
    <property type="entry name" value="FKBP_C"/>
    <property type="match status" value="1"/>
</dbReference>
<dbReference type="Proteomes" id="UP001374579">
    <property type="component" value="Unassembled WGS sequence"/>
</dbReference>
<feature type="transmembrane region" description="Helical" evidence="6">
    <location>
        <begin position="142"/>
        <end position="163"/>
    </location>
</feature>
<dbReference type="FunFam" id="3.10.50.40:FF:000006">
    <property type="entry name" value="Peptidyl-prolyl cis-trans isomerase"/>
    <property type="match status" value="1"/>
</dbReference>
<keyword evidence="7" id="KW-0732">Signal</keyword>
<evidence type="ECO:0000313" key="10">
    <source>
        <dbReference type="Proteomes" id="UP001374579"/>
    </source>
</evidence>
<keyword evidence="3 5" id="KW-0697">Rotamase</keyword>
<comment type="catalytic activity">
    <reaction evidence="1 5">
        <text>[protein]-peptidylproline (omega=180) = [protein]-peptidylproline (omega=0)</text>
        <dbReference type="Rhea" id="RHEA:16237"/>
        <dbReference type="Rhea" id="RHEA-COMP:10747"/>
        <dbReference type="Rhea" id="RHEA-COMP:10748"/>
        <dbReference type="ChEBI" id="CHEBI:83833"/>
        <dbReference type="ChEBI" id="CHEBI:83834"/>
        <dbReference type="EC" id="5.2.1.8"/>
    </reaction>
</comment>
<evidence type="ECO:0000256" key="1">
    <source>
        <dbReference type="ARBA" id="ARBA00000971"/>
    </source>
</evidence>
<evidence type="ECO:0000256" key="5">
    <source>
        <dbReference type="PROSITE-ProRule" id="PRU00277"/>
    </source>
</evidence>
<keyword evidence="10" id="KW-1185">Reference proteome</keyword>
<evidence type="ECO:0000256" key="4">
    <source>
        <dbReference type="ARBA" id="ARBA00023235"/>
    </source>
</evidence>
<evidence type="ECO:0000256" key="3">
    <source>
        <dbReference type="ARBA" id="ARBA00023110"/>
    </source>
</evidence>
<dbReference type="PANTHER" id="PTHR45779">
    <property type="entry name" value="PEPTIDYLPROLYL ISOMERASE"/>
    <property type="match status" value="1"/>
</dbReference>
<dbReference type="EMBL" id="JBAMIC010000022">
    <property type="protein sequence ID" value="KAK7091211.1"/>
    <property type="molecule type" value="Genomic_DNA"/>
</dbReference>
<evidence type="ECO:0000259" key="8">
    <source>
        <dbReference type="PROSITE" id="PS50059"/>
    </source>
</evidence>
<protein>
    <recommendedName>
        <fullName evidence="2 5">peptidylprolyl isomerase</fullName>
        <ecNumber evidence="2 5">5.2.1.8</ecNumber>
    </recommendedName>
</protein>
<feature type="chain" id="PRO_5042986525" description="peptidylprolyl isomerase" evidence="7">
    <location>
        <begin position="22"/>
        <end position="183"/>
    </location>
</feature>
<dbReference type="SUPFAM" id="SSF54534">
    <property type="entry name" value="FKBP-like"/>
    <property type="match status" value="1"/>
</dbReference>
<dbReference type="Gene3D" id="3.10.50.40">
    <property type="match status" value="1"/>
</dbReference>
<evidence type="ECO:0000256" key="7">
    <source>
        <dbReference type="SAM" id="SignalP"/>
    </source>
</evidence>
<keyword evidence="6" id="KW-0812">Transmembrane</keyword>
<dbReference type="InterPro" id="IPR046357">
    <property type="entry name" value="PPIase_dom_sf"/>
</dbReference>
<dbReference type="GO" id="GO:0003755">
    <property type="term" value="F:peptidyl-prolyl cis-trans isomerase activity"/>
    <property type="evidence" value="ECO:0007669"/>
    <property type="project" value="UniProtKB-KW"/>
</dbReference>
<evidence type="ECO:0000256" key="2">
    <source>
        <dbReference type="ARBA" id="ARBA00013194"/>
    </source>
</evidence>
<evidence type="ECO:0000313" key="9">
    <source>
        <dbReference type="EMBL" id="KAK7091211.1"/>
    </source>
</evidence>
<feature type="domain" description="PPIase FKBP-type" evidence="8">
    <location>
        <begin position="45"/>
        <end position="134"/>
    </location>
</feature>
<dbReference type="InterPro" id="IPR001179">
    <property type="entry name" value="PPIase_FKBP_dom"/>
</dbReference>
<dbReference type="PROSITE" id="PS50059">
    <property type="entry name" value="FKBP_PPIASE"/>
    <property type="match status" value="1"/>
</dbReference>
<dbReference type="EC" id="5.2.1.8" evidence="2 5"/>
<dbReference type="InterPro" id="IPR044609">
    <property type="entry name" value="FKBP2/11"/>
</dbReference>
<dbReference type="GO" id="GO:0005783">
    <property type="term" value="C:endoplasmic reticulum"/>
    <property type="evidence" value="ECO:0007669"/>
    <property type="project" value="TreeGrafter"/>
</dbReference>
<keyword evidence="6" id="KW-0472">Membrane</keyword>
<keyword evidence="4 5" id="KW-0413">Isomerase</keyword>
<name>A0AAN9AQH8_9CAEN</name>
<feature type="signal peptide" evidence="7">
    <location>
        <begin position="1"/>
        <end position="21"/>
    </location>
</feature>
<gene>
    <name evidence="9" type="ORF">V1264_008929</name>
</gene>
<accession>A0AAN9AQH8</accession>
<sequence length="183" mass="20586">MQTIIMYQISFLVFLIGLSIGKKATDLKIKTTSKPDDCSVVAEDGDEVAVHYTGVLDSGVVFDSSIQAQREPLVFMLGQRKVIPGWEMGIKGMCVGEKRKLVIPPHLAYGKAGYPPAIPEEATLTFETELMNLNKKPFNIDIMATLKMLSLPALALYVVYFLYDRYKKETVETKEFKKSKKRK</sequence>
<reference evidence="9 10" key="1">
    <citation type="submission" date="2024-02" db="EMBL/GenBank/DDBJ databases">
        <title>Chromosome-scale genome assembly of the rough periwinkle Littorina saxatilis.</title>
        <authorList>
            <person name="De Jode A."/>
            <person name="Faria R."/>
            <person name="Formenti G."/>
            <person name="Sims Y."/>
            <person name="Smith T.P."/>
            <person name="Tracey A."/>
            <person name="Wood J.M.D."/>
            <person name="Zagrodzka Z.B."/>
            <person name="Johannesson K."/>
            <person name="Butlin R.K."/>
            <person name="Leder E.H."/>
        </authorList>
    </citation>
    <scope>NUCLEOTIDE SEQUENCE [LARGE SCALE GENOMIC DNA]</scope>
    <source>
        <strain evidence="9">Snail1</strain>
        <tissue evidence="9">Muscle</tissue>
    </source>
</reference>